<feature type="repeat" description="TPR" evidence="3">
    <location>
        <begin position="553"/>
        <end position="586"/>
    </location>
</feature>
<dbReference type="STRING" id="1798375.A2773_03375"/>
<feature type="transmembrane region" description="Helical" evidence="5">
    <location>
        <begin position="313"/>
        <end position="339"/>
    </location>
</feature>
<keyword evidence="2 3" id="KW-0802">TPR repeat</keyword>
<keyword evidence="4" id="KW-0175">Coiled coil</keyword>
<keyword evidence="1" id="KW-0677">Repeat</keyword>
<dbReference type="Proteomes" id="UP000177383">
    <property type="component" value="Unassembled WGS sequence"/>
</dbReference>
<dbReference type="Gene3D" id="1.25.40.10">
    <property type="entry name" value="Tetratricopeptide repeat domain"/>
    <property type="match status" value="1"/>
</dbReference>
<dbReference type="PROSITE" id="PS50005">
    <property type="entry name" value="TPR"/>
    <property type="match status" value="2"/>
</dbReference>
<feature type="coiled-coil region" evidence="4">
    <location>
        <begin position="559"/>
        <end position="586"/>
    </location>
</feature>
<evidence type="ECO:0000313" key="7">
    <source>
        <dbReference type="Proteomes" id="UP000177383"/>
    </source>
</evidence>
<sequence length="609" mass="67978">MTLITPFILGIFLFLLPLLFLPITADFYDFNKQILLFATTLILFLVWLITIIRTQKFSLRLSLFDLPLFIICLVFIISTILVSPYKVGALLSPLGTLTILTTSFLFFLLNQNEEESASWRNKKDYFILSLVASGTIIAIITLVYATSIPSFFPIAFLKAPNFTPLGTPLFAFTFLLLPLSYLTARLIKKPAPGTLVPFLIILGAVFLLGSSLLKNGLNVLPYAFGLDILQKVLQNPASLLLGVGPSNFLAAFTLGKPIAINFTPYWNTFFFSSSSFIFTLATETGIITTLSWLILSLLSLFAFKKTGGESRLLFIPLFISLLIHIFTLTSISLFIYTIVLLSLISPKKTLFTISLKRLGYFSLLFLILPLIVLFVLSVLLGRLYLGEIYFKKSLDFLPQNKGQEVYNYQRKAISTNPFIDRYHYAFSQTNLALANSLAGLPAGQAGKIDKTGQDQQNITRLVQQSVNSGRIAVSLNRTNVANWTNLAGIYNSIIKFAGGAKGWAITSYKQAILLNPLDPQPRLSLGGVYYSLKNYDESIKFFKEAISLKPDWANAHYNLSAALAQKEKYQEAIEEMKTVLKLVSKNSPEYQKAQSELERLTDLSQASKK</sequence>
<feature type="transmembrane region" description="Helical" evidence="5">
    <location>
        <begin position="64"/>
        <end position="83"/>
    </location>
</feature>
<evidence type="ECO:0000256" key="1">
    <source>
        <dbReference type="ARBA" id="ARBA00022737"/>
    </source>
</evidence>
<evidence type="ECO:0000313" key="6">
    <source>
        <dbReference type="EMBL" id="OGG14315.1"/>
    </source>
</evidence>
<proteinExistence type="predicted"/>
<feature type="transmembrane region" description="Helical" evidence="5">
    <location>
        <begin position="89"/>
        <end position="109"/>
    </location>
</feature>
<feature type="transmembrane region" description="Helical" evidence="5">
    <location>
        <begin position="34"/>
        <end position="52"/>
    </location>
</feature>
<feature type="transmembrane region" description="Helical" evidence="5">
    <location>
        <begin position="7"/>
        <end position="28"/>
    </location>
</feature>
<dbReference type="SMART" id="SM00028">
    <property type="entry name" value="TPR"/>
    <property type="match status" value="2"/>
</dbReference>
<accession>A0A1F5ZPP7</accession>
<evidence type="ECO:0000256" key="3">
    <source>
        <dbReference type="PROSITE-ProRule" id="PRU00339"/>
    </source>
</evidence>
<evidence type="ECO:0000256" key="2">
    <source>
        <dbReference type="ARBA" id="ARBA00022803"/>
    </source>
</evidence>
<dbReference type="InterPro" id="IPR051685">
    <property type="entry name" value="Ycf3/AcsC/BcsC/TPR_MFPF"/>
</dbReference>
<dbReference type="SUPFAM" id="SSF48452">
    <property type="entry name" value="TPR-like"/>
    <property type="match status" value="1"/>
</dbReference>
<feature type="repeat" description="TPR" evidence="3">
    <location>
        <begin position="519"/>
        <end position="552"/>
    </location>
</feature>
<evidence type="ECO:0000256" key="5">
    <source>
        <dbReference type="SAM" id="Phobius"/>
    </source>
</evidence>
<comment type="caution">
    <text evidence="6">The sequence shown here is derived from an EMBL/GenBank/DDBJ whole genome shotgun (WGS) entry which is preliminary data.</text>
</comment>
<protein>
    <submittedName>
        <fullName evidence="6">Uncharacterized protein</fullName>
    </submittedName>
</protein>
<feature type="transmembrane region" description="Helical" evidence="5">
    <location>
        <begin position="276"/>
        <end position="301"/>
    </location>
</feature>
<dbReference type="InterPro" id="IPR011990">
    <property type="entry name" value="TPR-like_helical_dom_sf"/>
</dbReference>
<keyword evidence="5" id="KW-1133">Transmembrane helix</keyword>
<dbReference type="InterPro" id="IPR019734">
    <property type="entry name" value="TPR_rpt"/>
</dbReference>
<feature type="transmembrane region" description="Helical" evidence="5">
    <location>
        <begin position="165"/>
        <end position="183"/>
    </location>
</feature>
<dbReference type="EMBL" id="MFJE01000021">
    <property type="protein sequence ID" value="OGG14315.1"/>
    <property type="molecule type" value="Genomic_DNA"/>
</dbReference>
<dbReference type="AlphaFoldDB" id="A0A1F5ZPP7"/>
<dbReference type="PANTHER" id="PTHR44943">
    <property type="entry name" value="CELLULOSE SYNTHASE OPERON PROTEIN C"/>
    <property type="match status" value="1"/>
</dbReference>
<reference evidence="6 7" key="1">
    <citation type="journal article" date="2016" name="Nat. Commun.">
        <title>Thousands of microbial genomes shed light on interconnected biogeochemical processes in an aquifer system.</title>
        <authorList>
            <person name="Anantharaman K."/>
            <person name="Brown C.T."/>
            <person name="Hug L.A."/>
            <person name="Sharon I."/>
            <person name="Castelle C.J."/>
            <person name="Probst A.J."/>
            <person name="Thomas B.C."/>
            <person name="Singh A."/>
            <person name="Wilkins M.J."/>
            <person name="Karaoz U."/>
            <person name="Brodie E.L."/>
            <person name="Williams K.H."/>
            <person name="Hubbard S.S."/>
            <person name="Banfield J.F."/>
        </authorList>
    </citation>
    <scope>NUCLEOTIDE SEQUENCE [LARGE SCALE GENOMIC DNA]</scope>
</reference>
<name>A0A1F5ZPP7_9BACT</name>
<keyword evidence="5" id="KW-0472">Membrane</keyword>
<gene>
    <name evidence="6" type="ORF">A2773_03375</name>
</gene>
<dbReference type="PROSITE" id="PS50293">
    <property type="entry name" value="TPR_REGION"/>
    <property type="match status" value="1"/>
</dbReference>
<evidence type="ECO:0000256" key="4">
    <source>
        <dbReference type="SAM" id="Coils"/>
    </source>
</evidence>
<feature type="transmembrane region" description="Helical" evidence="5">
    <location>
        <begin position="195"/>
        <end position="213"/>
    </location>
</feature>
<feature type="transmembrane region" description="Helical" evidence="5">
    <location>
        <begin position="125"/>
        <end position="145"/>
    </location>
</feature>
<feature type="transmembrane region" description="Helical" evidence="5">
    <location>
        <begin position="359"/>
        <end position="385"/>
    </location>
</feature>
<dbReference type="Pfam" id="PF13414">
    <property type="entry name" value="TPR_11"/>
    <property type="match status" value="1"/>
</dbReference>
<organism evidence="6 7">
    <name type="scientific">Candidatus Gottesmanbacteria bacterium RIFCSPHIGHO2_01_FULL_39_10</name>
    <dbReference type="NCBI Taxonomy" id="1798375"/>
    <lineage>
        <taxon>Bacteria</taxon>
        <taxon>Candidatus Gottesmaniibacteriota</taxon>
    </lineage>
</organism>
<keyword evidence="5" id="KW-0812">Transmembrane</keyword>
<dbReference type="PANTHER" id="PTHR44943:SF8">
    <property type="entry name" value="TPR REPEAT-CONTAINING PROTEIN MJ0263"/>
    <property type="match status" value="1"/>
</dbReference>